<evidence type="ECO:0008006" key="2">
    <source>
        <dbReference type="Google" id="ProtNLM"/>
    </source>
</evidence>
<dbReference type="Pfam" id="PF10117">
    <property type="entry name" value="McrBC"/>
    <property type="match status" value="1"/>
</dbReference>
<organism evidence="1">
    <name type="scientific">marine metagenome</name>
    <dbReference type="NCBI Taxonomy" id="408172"/>
    <lineage>
        <taxon>unclassified sequences</taxon>
        <taxon>metagenomes</taxon>
        <taxon>ecological metagenomes</taxon>
    </lineage>
</organism>
<proteinExistence type="predicted"/>
<dbReference type="PIRSF" id="PIRSF003109">
    <property type="entry name" value="McrC"/>
    <property type="match status" value="1"/>
</dbReference>
<gene>
    <name evidence="1" type="ORF">METZ01_LOCUS206122</name>
</gene>
<dbReference type="InterPro" id="IPR019292">
    <property type="entry name" value="McrC"/>
</dbReference>
<sequence length="320" mass="37964">MDIPILNIYYLLSYAWDKLDEAEPVEVSQVDNRNVINLFARVLSNRTAYLIRRGLDRGYLERKEVTSVVKGKINISETYLNNLLPIAKVDCTFDEISYNVMHNRILKSTLDALLKSNELEKDVREQLKLSYLKLPAEIETFSVRKEHFRGLRFHRNNYFYDFLMKICELINDNYLVDESDGKKVFRDFTREETQMRYLFESFVAKFYLKHKTEHDYKVSPQKKVKWHGKSLDDDSINYLPNMYPDIVLERDDRKIVLDTKYYKQVLKEHYGARRISSSNIYQMFSYMKNLAANDSTFDNCDGILLYPVVDDSFEGASWEL</sequence>
<reference evidence="1" key="1">
    <citation type="submission" date="2018-05" db="EMBL/GenBank/DDBJ databases">
        <authorList>
            <person name="Lanie J.A."/>
            <person name="Ng W.-L."/>
            <person name="Kazmierczak K.M."/>
            <person name="Andrzejewski T.M."/>
            <person name="Davidsen T.M."/>
            <person name="Wayne K.J."/>
            <person name="Tettelin H."/>
            <person name="Glass J.I."/>
            <person name="Rusch D."/>
            <person name="Podicherti R."/>
            <person name="Tsui H.-C.T."/>
            <person name="Winkler M.E."/>
        </authorList>
    </citation>
    <scope>NUCLEOTIDE SEQUENCE</scope>
</reference>
<dbReference type="PANTHER" id="PTHR38733">
    <property type="entry name" value="PROTEIN MCRC"/>
    <property type="match status" value="1"/>
</dbReference>
<evidence type="ECO:0000313" key="1">
    <source>
        <dbReference type="EMBL" id="SVB53268.1"/>
    </source>
</evidence>
<accession>A0A382ERF1</accession>
<dbReference type="InterPro" id="IPR014407">
    <property type="entry name" value="McrC_bac"/>
</dbReference>
<protein>
    <recommendedName>
        <fullName evidence="2">Restriction endonuclease</fullName>
    </recommendedName>
</protein>
<feature type="non-terminal residue" evidence="1">
    <location>
        <position position="320"/>
    </location>
</feature>
<name>A0A382ERF1_9ZZZZ</name>
<dbReference type="GO" id="GO:0009307">
    <property type="term" value="P:DNA restriction-modification system"/>
    <property type="evidence" value="ECO:0007669"/>
    <property type="project" value="InterPro"/>
</dbReference>
<dbReference type="AlphaFoldDB" id="A0A382ERF1"/>
<dbReference type="PANTHER" id="PTHR38733:SF1">
    <property type="entry name" value="TYPE IV METHYL-DIRECTED RESTRICTION ENZYME ECOKMCRBC"/>
    <property type="match status" value="1"/>
</dbReference>
<dbReference type="EMBL" id="UINC01045924">
    <property type="protein sequence ID" value="SVB53268.1"/>
    <property type="molecule type" value="Genomic_DNA"/>
</dbReference>